<dbReference type="EMBL" id="AY333076">
    <property type="protein sequence ID" value="AAR14086.1"/>
    <property type="molecule type" value="mRNA"/>
</dbReference>
<evidence type="ECO:0000256" key="5">
    <source>
        <dbReference type="SAM" id="Phobius"/>
    </source>
</evidence>
<dbReference type="VEuPathDB" id="VectorBase:SSCA004140"/>
<sequence length="251" mass="27501">MTRLSNGIGWLLVVAIISLIYWQPSSSIRNGRRSQIYDEPYTVGLLMDSTICGGAILASTFVVTAASCVQNKKHEDITVHYGSTDRTTGGHNTSVKIIYTHGNFSSETMQFNIALLKTDEMMLDNLTSKAVELPLMQSEPTVGTWVLVSGWGGMTAEAYSDGLKDAFFNVKSPDECSKSTKTQRPTIFEEFCANTNVSLQMGDEGDPAIHNARLVGLGSYPPPKPDYPSVFTRVGASMEWIKSIIERNGEN</sequence>
<dbReference type="CDD" id="cd00190">
    <property type="entry name" value="Tryp_SPc"/>
    <property type="match status" value="1"/>
</dbReference>
<feature type="domain" description="Peptidase S1" evidence="6">
    <location>
        <begin position="28"/>
        <end position="246"/>
    </location>
</feature>
<organism evidence="7">
    <name type="scientific">Sarcoptes scabiei</name>
    <name type="common">Itch mite</name>
    <name type="synonym">Acarus scabiei</name>
    <dbReference type="NCBI Taxonomy" id="52283"/>
    <lineage>
        <taxon>Eukaryota</taxon>
        <taxon>Metazoa</taxon>
        <taxon>Ecdysozoa</taxon>
        <taxon>Arthropoda</taxon>
        <taxon>Chelicerata</taxon>
        <taxon>Arachnida</taxon>
        <taxon>Acari</taxon>
        <taxon>Acariformes</taxon>
        <taxon>Sarcoptiformes</taxon>
        <taxon>Astigmata</taxon>
        <taxon>Psoroptidia</taxon>
        <taxon>Sarcoptoidea</taxon>
        <taxon>Sarcoptidae</taxon>
        <taxon>Sarcoptinae</taxon>
        <taxon>Sarcoptes</taxon>
    </lineage>
</organism>
<reference evidence="7" key="1">
    <citation type="journal article" date="2003" name="J. Invest. Dermatol.">
        <title>Mechanisms for a novel immune evasion strategy in the scabies mite sarcoptes scabiei: a multigene family of inactivated serine proteases.</title>
        <authorList>
            <person name="Holt D.C."/>
            <person name="Fischer K."/>
            <person name="Allen G.E."/>
            <person name="Wilson D."/>
            <person name="Wilson P."/>
            <person name="Slade R."/>
            <person name="Currie B.J."/>
            <person name="Walton S.F."/>
            <person name="Kemp D.J."/>
        </authorList>
    </citation>
    <scope>NUCLEOTIDE SEQUENCE</scope>
</reference>
<dbReference type="SMART" id="SM00020">
    <property type="entry name" value="Tryp_SPc"/>
    <property type="match status" value="1"/>
</dbReference>
<evidence type="ECO:0000313" key="7">
    <source>
        <dbReference type="EMBL" id="AAR14086.1"/>
    </source>
</evidence>
<protein>
    <submittedName>
        <fullName evidence="7">Group 3 allergen SMIPP-S Yv5018H10</fullName>
    </submittedName>
</protein>
<dbReference type="PANTHER" id="PTHR24276">
    <property type="entry name" value="POLYSERASE-RELATED"/>
    <property type="match status" value="1"/>
</dbReference>
<dbReference type="Gene3D" id="2.40.10.10">
    <property type="entry name" value="Trypsin-like serine proteases"/>
    <property type="match status" value="1"/>
</dbReference>
<dbReference type="InterPro" id="IPR001254">
    <property type="entry name" value="Trypsin_dom"/>
</dbReference>
<dbReference type="SUPFAM" id="SSF50494">
    <property type="entry name" value="Trypsin-like serine proteases"/>
    <property type="match status" value="1"/>
</dbReference>
<dbReference type="GO" id="GO:0004252">
    <property type="term" value="F:serine-type endopeptidase activity"/>
    <property type="evidence" value="ECO:0007669"/>
    <property type="project" value="InterPro"/>
</dbReference>
<dbReference type="OrthoDB" id="6432550at2759"/>
<evidence type="ECO:0000256" key="2">
    <source>
        <dbReference type="ARBA" id="ARBA00022801"/>
    </source>
</evidence>
<evidence type="ECO:0000256" key="4">
    <source>
        <dbReference type="ARBA" id="ARBA00023157"/>
    </source>
</evidence>
<keyword evidence="3" id="KW-0720">Serine protease</keyword>
<keyword evidence="2" id="KW-0378">Hydrolase</keyword>
<evidence type="ECO:0000256" key="3">
    <source>
        <dbReference type="ARBA" id="ARBA00022825"/>
    </source>
</evidence>
<dbReference type="PROSITE" id="PS50240">
    <property type="entry name" value="TRYPSIN_DOM"/>
    <property type="match status" value="1"/>
</dbReference>
<dbReference type="InterPro" id="IPR009003">
    <property type="entry name" value="Peptidase_S1_PA"/>
</dbReference>
<name>Q6VPU1_SARSC</name>
<keyword evidence="4" id="KW-1015">Disulfide bond</keyword>
<dbReference type="Pfam" id="PF00089">
    <property type="entry name" value="Trypsin"/>
    <property type="match status" value="1"/>
</dbReference>
<dbReference type="AlphaFoldDB" id="Q6VPU1"/>
<dbReference type="GO" id="GO:0006508">
    <property type="term" value="P:proteolysis"/>
    <property type="evidence" value="ECO:0007669"/>
    <property type="project" value="UniProtKB-KW"/>
</dbReference>
<feature type="transmembrane region" description="Helical" evidence="5">
    <location>
        <begin position="6"/>
        <end position="22"/>
    </location>
</feature>
<evidence type="ECO:0000256" key="1">
    <source>
        <dbReference type="ARBA" id="ARBA00022670"/>
    </source>
</evidence>
<feature type="transmembrane region" description="Helical" evidence="5">
    <location>
        <begin position="43"/>
        <end position="66"/>
    </location>
</feature>
<keyword evidence="5" id="KW-1133">Transmembrane helix</keyword>
<accession>Q6VPU1</accession>
<keyword evidence="5" id="KW-0812">Transmembrane</keyword>
<keyword evidence="1" id="KW-0645">Protease</keyword>
<keyword evidence="5" id="KW-0472">Membrane</keyword>
<dbReference type="InterPro" id="IPR043504">
    <property type="entry name" value="Peptidase_S1_PA_chymotrypsin"/>
</dbReference>
<dbReference type="PANTHER" id="PTHR24276:SF91">
    <property type="entry name" value="AT26814P-RELATED"/>
    <property type="match status" value="1"/>
</dbReference>
<proteinExistence type="evidence at transcript level"/>
<dbReference type="InterPro" id="IPR050430">
    <property type="entry name" value="Peptidase_S1"/>
</dbReference>
<evidence type="ECO:0000259" key="6">
    <source>
        <dbReference type="PROSITE" id="PS50240"/>
    </source>
</evidence>